<reference evidence="1" key="2">
    <citation type="journal article" date="2015" name="Fish Shellfish Immunol.">
        <title>Early steps in the European eel (Anguilla anguilla)-Vibrio vulnificus interaction in the gills: Role of the RtxA13 toxin.</title>
        <authorList>
            <person name="Callol A."/>
            <person name="Pajuelo D."/>
            <person name="Ebbesson L."/>
            <person name="Teles M."/>
            <person name="MacKenzie S."/>
            <person name="Amaro C."/>
        </authorList>
    </citation>
    <scope>NUCLEOTIDE SEQUENCE</scope>
</reference>
<evidence type="ECO:0000313" key="1">
    <source>
        <dbReference type="EMBL" id="JAI05978.1"/>
    </source>
</evidence>
<organism evidence="1">
    <name type="scientific">Anguilla anguilla</name>
    <name type="common">European freshwater eel</name>
    <name type="synonym">Muraena anguilla</name>
    <dbReference type="NCBI Taxonomy" id="7936"/>
    <lineage>
        <taxon>Eukaryota</taxon>
        <taxon>Metazoa</taxon>
        <taxon>Chordata</taxon>
        <taxon>Craniata</taxon>
        <taxon>Vertebrata</taxon>
        <taxon>Euteleostomi</taxon>
        <taxon>Actinopterygii</taxon>
        <taxon>Neopterygii</taxon>
        <taxon>Teleostei</taxon>
        <taxon>Anguilliformes</taxon>
        <taxon>Anguillidae</taxon>
        <taxon>Anguilla</taxon>
    </lineage>
</organism>
<reference evidence="1" key="1">
    <citation type="submission" date="2014-11" db="EMBL/GenBank/DDBJ databases">
        <authorList>
            <person name="Amaro Gonzalez C."/>
        </authorList>
    </citation>
    <scope>NUCLEOTIDE SEQUENCE</scope>
</reference>
<accession>A0A0E9XTB6</accession>
<dbReference type="AlphaFoldDB" id="A0A0E9XTB6"/>
<protein>
    <submittedName>
        <fullName evidence="1">Uncharacterized protein</fullName>
    </submittedName>
</protein>
<name>A0A0E9XTB6_ANGAN</name>
<sequence length="31" mass="3276">MGPLLPKTEGPGHIFVRGCSELCHSKPPCAL</sequence>
<proteinExistence type="predicted"/>
<dbReference type="EMBL" id="GBXM01002600">
    <property type="protein sequence ID" value="JAI05978.1"/>
    <property type="molecule type" value="Transcribed_RNA"/>
</dbReference>